<sequence length="446" mass="48182">MFRRYFAMIAAVVMIGLLTACSGPSGPGATQAAQTASTGSVNTTLPTGSVTLNMYIETGFPLPKRLADEFTRQHPNVTFNIREDQFQVITENGPRQMAGPTPPDLVRLPQIVGPAKQGLLLNLDPYYKAYGWDKWSQSLLDQMRVGTDGIRGHGSLYGLGIGYNITGVFYNKKLAAQIGMTSPPKTIDEFEALLVKAKAAGLLPIMQFNDIGGINFPYQALANQFEDPTRLANWIYNKPSATINTPGAVKAAGYIARWGKNGYFPKDANSLDYTTMMGRFEKGEGLFMFNGDWESANLDKAMPGNVGFFLFPPQKAGGRVVAMSAPGTYVIPAKAKHAAEMVYFLNWVHTDKTARKLIIETTGASPGGPPNLPLPPIQAGTVLSQTLAATSQLAASGVAIDFLANATPGIYANAFRPELQLLVAGKETPEGFVQSIQQSYQKELQQ</sequence>
<evidence type="ECO:0000313" key="4">
    <source>
        <dbReference type="Proteomes" id="UP000597444"/>
    </source>
</evidence>
<dbReference type="InterPro" id="IPR001772">
    <property type="entry name" value="KA1_dom"/>
</dbReference>
<evidence type="ECO:0000256" key="1">
    <source>
        <dbReference type="SAM" id="SignalP"/>
    </source>
</evidence>
<proteinExistence type="predicted"/>
<dbReference type="PROSITE" id="PS50032">
    <property type="entry name" value="KA1"/>
    <property type="match status" value="1"/>
</dbReference>
<dbReference type="Proteomes" id="UP000597444">
    <property type="component" value="Unassembled WGS sequence"/>
</dbReference>
<dbReference type="Gene3D" id="3.40.190.10">
    <property type="entry name" value="Periplasmic binding protein-like II"/>
    <property type="match status" value="1"/>
</dbReference>
<gene>
    <name evidence="3" type="ORF">KSF_101160</name>
</gene>
<feature type="chain" id="PRO_5035310250" evidence="1">
    <location>
        <begin position="23"/>
        <end position="446"/>
    </location>
</feature>
<keyword evidence="1" id="KW-0732">Signal</keyword>
<comment type="caution">
    <text evidence="3">The sequence shown here is derived from an EMBL/GenBank/DDBJ whole genome shotgun (WGS) entry which is preliminary data.</text>
</comment>
<name>A0A8J3IT82_9CHLR</name>
<dbReference type="RefSeq" id="WP_220210664.1">
    <property type="nucleotide sequence ID" value="NZ_BNJK01000002.1"/>
</dbReference>
<dbReference type="InterPro" id="IPR006059">
    <property type="entry name" value="SBP"/>
</dbReference>
<reference evidence="3" key="1">
    <citation type="submission" date="2020-10" db="EMBL/GenBank/DDBJ databases">
        <title>Taxonomic study of unclassified bacteria belonging to the class Ktedonobacteria.</title>
        <authorList>
            <person name="Yabe S."/>
            <person name="Wang C.M."/>
            <person name="Zheng Y."/>
            <person name="Sakai Y."/>
            <person name="Cavaletti L."/>
            <person name="Monciardini P."/>
            <person name="Donadio S."/>
        </authorList>
    </citation>
    <scope>NUCLEOTIDE SEQUENCE</scope>
    <source>
        <strain evidence="3">ID150040</strain>
    </source>
</reference>
<evidence type="ECO:0000313" key="3">
    <source>
        <dbReference type="EMBL" id="GHP00069.1"/>
    </source>
</evidence>
<feature type="signal peptide" evidence="1">
    <location>
        <begin position="1"/>
        <end position="22"/>
    </location>
</feature>
<keyword evidence="4" id="KW-1185">Reference proteome</keyword>
<dbReference type="AlphaFoldDB" id="A0A8J3IT82"/>
<accession>A0A8J3IT82</accession>
<dbReference type="PANTHER" id="PTHR43649">
    <property type="entry name" value="ARABINOSE-BINDING PROTEIN-RELATED"/>
    <property type="match status" value="1"/>
</dbReference>
<dbReference type="SUPFAM" id="SSF53850">
    <property type="entry name" value="Periplasmic binding protein-like II"/>
    <property type="match status" value="1"/>
</dbReference>
<dbReference type="PANTHER" id="PTHR43649:SF12">
    <property type="entry name" value="DIACETYLCHITOBIOSE BINDING PROTEIN DASA"/>
    <property type="match status" value="1"/>
</dbReference>
<protein>
    <submittedName>
        <fullName evidence="3">Sugar ABC transporter substrate-binding protein</fullName>
    </submittedName>
</protein>
<organism evidence="3 4">
    <name type="scientific">Reticulibacter mediterranei</name>
    <dbReference type="NCBI Taxonomy" id="2778369"/>
    <lineage>
        <taxon>Bacteria</taxon>
        <taxon>Bacillati</taxon>
        <taxon>Chloroflexota</taxon>
        <taxon>Ktedonobacteria</taxon>
        <taxon>Ktedonobacterales</taxon>
        <taxon>Reticulibacteraceae</taxon>
        <taxon>Reticulibacter</taxon>
    </lineage>
</organism>
<dbReference type="InterPro" id="IPR050490">
    <property type="entry name" value="Bact_solute-bd_prot1"/>
</dbReference>
<feature type="domain" description="KA1" evidence="2">
    <location>
        <begin position="181"/>
        <end position="231"/>
    </location>
</feature>
<dbReference type="PROSITE" id="PS51257">
    <property type="entry name" value="PROKAR_LIPOPROTEIN"/>
    <property type="match status" value="1"/>
</dbReference>
<evidence type="ECO:0000259" key="2">
    <source>
        <dbReference type="PROSITE" id="PS50032"/>
    </source>
</evidence>
<dbReference type="Pfam" id="PF01547">
    <property type="entry name" value="SBP_bac_1"/>
    <property type="match status" value="1"/>
</dbReference>
<dbReference type="EMBL" id="BNJK01000002">
    <property type="protein sequence ID" value="GHP00069.1"/>
    <property type="molecule type" value="Genomic_DNA"/>
</dbReference>